<protein>
    <submittedName>
        <fullName evidence="1">Uncharacterized protein</fullName>
    </submittedName>
</protein>
<accession>A0A9D4CFT9</accession>
<organism evidence="1 2">
    <name type="scientific">Dreissena polymorpha</name>
    <name type="common">Zebra mussel</name>
    <name type="synonym">Mytilus polymorpha</name>
    <dbReference type="NCBI Taxonomy" id="45954"/>
    <lineage>
        <taxon>Eukaryota</taxon>
        <taxon>Metazoa</taxon>
        <taxon>Spiralia</taxon>
        <taxon>Lophotrochozoa</taxon>
        <taxon>Mollusca</taxon>
        <taxon>Bivalvia</taxon>
        <taxon>Autobranchia</taxon>
        <taxon>Heteroconchia</taxon>
        <taxon>Euheterodonta</taxon>
        <taxon>Imparidentia</taxon>
        <taxon>Neoheterodontei</taxon>
        <taxon>Myida</taxon>
        <taxon>Dreissenoidea</taxon>
        <taxon>Dreissenidae</taxon>
        <taxon>Dreissena</taxon>
    </lineage>
</organism>
<keyword evidence="2" id="KW-1185">Reference proteome</keyword>
<name>A0A9D4CFT9_DREPO</name>
<reference evidence="1" key="2">
    <citation type="submission" date="2020-11" db="EMBL/GenBank/DDBJ databases">
        <authorList>
            <person name="McCartney M.A."/>
            <person name="Auch B."/>
            <person name="Kono T."/>
            <person name="Mallez S."/>
            <person name="Becker A."/>
            <person name="Gohl D.M."/>
            <person name="Silverstein K.A.T."/>
            <person name="Koren S."/>
            <person name="Bechman K.B."/>
            <person name="Herman A."/>
            <person name="Abrahante J.E."/>
            <person name="Garbe J."/>
        </authorList>
    </citation>
    <scope>NUCLEOTIDE SEQUENCE</scope>
    <source>
        <strain evidence="1">Duluth1</strain>
        <tissue evidence="1">Whole animal</tissue>
    </source>
</reference>
<dbReference type="EMBL" id="JAIWYP010000012">
    <property type="protein sequence ID" value="KAH3724459.1"/>
    <property type="molecule type" value="Genomic_DNA"/>
</dbReference>
<comment type="caution">
    <text evidence="1">The sequence shown here is derived from an EMBL/GenBank/DDBJ whole genome shotgun (WGS) entry which is preliminary data.</text>
</comment>
<proteinExistence type="predicted"/>
<evidence type="ECO:0000313" key="2">
    <source>
        <dbReference type="Proteomes" id="UP000828390"/>
    </source>
</evidence>
<evidence type="ECO:0000313" key="1">
    <source>
        <dbReference type="EMBL" id="KAH3724459.1"/>
    </source>
</evidence>
<reference evidence="1" key="1">
    <citation type="journal article" date="2019" name="bioRxiv">
        <title>The Genome of the Zebra Mussel, Dreissena polymorpha: A Resource for Invasive Species Research.</title>
        <authorList>
            <person name="McCartney M.A."/>
            <person name="Auch B."/>
            <person name="Kono T."/>
            <person name="Mallez S."/>
            <person name="Zhang Y."/>
            <person name="Obille A."/>
            <person name="Becker A."/>
            <person name="Abrahante J.E."/>
            <person name="Garbe J."/>
            <person name="Badalamenti J.P."/>
            <person name="Herman A."/>
            <person name="Mangelson H."/>
            <person name="Liachko I."/>
            <person name="Sullivan S."/>
            <person name="Sone E.D."/>
            <person name="Koren S."/>
            <person name="Silverstein K.A.T."/>
            <person name="Beckman K.B."/>
            <person name="Gohl D.M."/>
        </authorList>
    </citation>
    <scope>NUCLEOTIDE SEQUENCE</scope>
    <source>
        <strain evidence="1">Duluth1</strain>
        <tissue evidence="1">Whole animal</tissue>
    </source>
</reference>
<gene>
    <name evidence="1" type="ORF">DPMN_050276</name>
</gene>
<dbReference type="AlphaFoldDB" id="A0A9D4CFT9"/>
<sequence length="62" mass="6340">MHVICHCVCRQVSQQGEGRGCVWYPPGGGGSVYSGCGSVLGQQGRLLHLPVTPTAAAGLVTC</sequence>
<dbReference type="Proteomes" id="UP000828390">
    <property type="component" value="Unassembled WGS sequence"/>
</dbReference>